<dbReference type="PhylomeDB" id="B8MDA0"/>
<dbReference type="Proteomes" id="UP000001745">
    <property type="component" value="Unassembled WGS sequence"/>
</dbReference>
<dbReference type="PROSITE" id="PS50181">
    <property type="entry name" value="FBOX"/>
    <property type="match status" value="1"/>
</dbReference>
<dbReference type="EMBL" id="EQ962655">
    <property type="protein sequence ID" value="EED17625.1"/>
    <property type="molecule type" value="Genomic_DNA"/>
</dbReference>
<dbReference type="VEuPathDB" id="FungiDB:TSTA_114380"/>
<dbReference type="InterPro" id="IPR036047">
    <property type="entry name" value="F-box-like_dom_sf"/>
</dbReference>
<dbReference type="STRING" id="441959.B8MDA0"/>
<sequence>MPLTSKFPSPSAFERLPFELNATVLSYLSNKDIKNLRLTSKAVKAKEFLRLKRSRNQITEIVWDDVRLSYGQRIDDKYLSEDEDSPPPPERGVPYWYVVACQESKGTLIRTKEERKVYYQQLLPQQDEMLVFGADIEAYRSGLEQFPHLKRITLTAATCGVLDHPMYATPMIRDFPPGFTYPADRATWPVPGESLQPYECSIIPIGKWKTLRPLGLSGVIVDIDELISMLAAQPATLRSVELSYLFFRTEGEFGYYHLLDAMCGKVGWKGQRKATHAWPFIMGDRQLPGI</sequence>
<protein>
    <recommendedName>
        <fullName evidence="1">F-box domain-containing protein</fullName>
    </recommendedName>
</protein>
<dbReference type="RefSeq" id="XP_002481617.1">
    <property type="nucleotide sequence ID" value="XM_002481572.1"/>
</dbReference>
<proteinExistence type="predicted"/>
<dbReference type="AlphaFoldDB" id="B8MDA0"/>
<keyword evidence="3" id="KW-1185">Reference proteome</keyword>
<dbReference type="GeneID" id="8109200"/>
<dbReference type="eggNOG" id="ENOG502SJQV">
    <property type="taxonomic scope" value="Eukaryota"/>
</dbReference>
<feature type="domain" description="F-box" evidence="1">
    <location>
        <begin position="10"/>
        <end position="66"/>
    </location>
</feature>
<dbReference type="InterPro" id="IPR001810">
    <property type="entry name" value="F-box_dom"/>
</dbReference>
<evidence type="ECO:0000313" key="3">
    <source>
        <dbReference type="Proteomes" id="UP000001745"/>
    </source>
</evidence>
<organism evidence="2 3">
    <name type="scientific">Talaromyces stipitatus (strain ATCC 10500 / CBS 375.48 / QM 6759 / NRRL 1006)</name>
    <name type="common">Penicillium stipitatum</name>
    <dbReference type="NCBI Taxonomy" id="441959"/>
    <lineage>
        <taxon>Eukaryota</taxon>
        <taxon>Fungi</taxon>
        <taxon>Dikarya</taxon>
        <taxon>Ascomycota</taxon>
        <taxon>Pezizomycotina</taxon>
        <taxon>Eurotiomycetes</taxon>
        <taxon>Eurotiomycetidae</taxon>
        <taxon>Eurotiales</taxon>
        <taxon>Trichocomaceae</taxon>
        <taxon>Talaromyces</taxon>
        <taxon>Talaromyces sect. Talaromyces</taxon>
    </lineage>
</organism>
<gene>
    <name evidence="2" type="ORF">TSTA_114380</name>
</gene>
<dbReference type="HOGENOM" id="CLU_960358_0_0_1"/>
<dbReference type="InParanoid" id="B8MDA0"/>
<evidence type="ECO:0000313" key="2">
    <source>
        <dbReference type="EMBL" id="EED17625.1"/>
    </source>
</evidence>
<accession>B8MDA0</accession>
<evidence type="ECO:0000259" key="1">
    <source>
        <dbReference type="PROSITE" id="PS50181"/>
    </source>
</evidence>
<name>B8MDA0_TALSN</name>
<dbReference type="OrthoDB" id="4222024at2759"/>
<dbReference type="SUPFAM" id="SSF81383">
    <property type="entry name" value="F-box domain"/>
    <property type="match status" value="1"/>
</dbReference>
<reference evidence="3" key="1">
    <citation type="journal article" date="2015" name="Genome Announc.">
        <title>Genome sequence of the AIDS-associated pathogen Penicillium marneffei (ATCC18224) and its near taxonomic relative Talaromyces stipitatus (ATCC10500).</title>
        <authorList>
            <person name="Nierman W.C."/>
            <person name="Fedorova-Abrams N.D."/>
            <person name="Andrianopoulos A."/>
        </authorList>
    </citation>
    <scope>NUCLEOTIDE SEQUENCE [LARGE SCALE GENOMIC DNA]</scope>
    <source>
        <strain evidence="3">ATCC 10500 / CBS 375.48 / QM 6759 / NRRL 1006</strain>
    </source>
</reference>